<dbReference type="EMBL" id="PUHQ01000051">
    <property type="protein sequence ID" value="KAG0659700.1"/>
    <property type="molecule type" value="Genomic_DNA"/>
</dbReference>
<evidence type="ECO:0000259" key="4">
    <source>
        <dbReference type="Pfam" id="PF00808"/>
    </source>
</evidence>
<comment type="subcellular location">
    <subcellularLocation>
        <location evidence="1">Nucleus</location>
    </subcellularLocation>
</comment>
<accession>A0A9P6W123</accession>
<sequence>MAQSAIPTARVNRIIKADKDVRLCSKEAVYLISRAAERMIERSAAQAYETARLQKRNVKMVRYEHLAKVAHSPQWFYLAEVIPTAMPLSAALALRQQNEDVLAGPSAVTSAAPEKAFSGKRVVKSKSRKSLDPSNVDGLATARTTRGKKIKLPAGEGGGPEDDFDDEDEDFEDDEEAGEANYSEDDGGVSARAGEPSAGASGAPSHHERMDVDPLGRLVVGAAWEEDWAALYQEGNTSGEPVATLLRTVPLGPKASKHADVGQAPSAGPELAREPSAYLAHLVASLGCSLLHILDSFPSLSMRDSDTRTVKIRLGVEMPLKLLANEVRALAYCNRALRRQLLPIVFADFAMGTLDDDKPNDTEFDKLASLASTGDETLACVRTLNIGTLTPRGVVVACDCITKMPGLEILGWVGQHPIPPAIARALDKVPNFTTVVLRRFGVDSLPSLGLLASKITKLEFETERQAPLVEEVLELCPDMPGLQRRAKMAWNEHNVATLEEHRETFFRHLSALLSKASAHLEELSIDGHGLLQDDKPFPWLQRLFDAMIDDNRQYPSFPRLSGLWLYDCDADNIAFKHLLKSSAPSLRFLRIDSSGLATLPAPSRSLPSLQEFCYCMETNVSCVDIVNGITQNSPLRILLLGGARPTDIRNIFGPLFRCNDTLRELEFHGANGPFTMSHVHIIVAACPNLVALGLKGHWQLEAADLLEALEPLKKLRRFEFDHPWEKPRDFPWPSPDGRTIRSMRNGDFRIISVMGTSFEEEMGRRIRADIDAVRPTYQERFKSFAEQMPALKLVRWLCTEVVVWTWRFERLPGKYGQDRVICRDNAYIPYEDAVGGPKVEGAGVYMTAPAGIAAQVSMTTGSVGREVEDSGGLPDVNDSPRPPRMRSAPSPFPFSRSTSLPPYDPVLAKYADFGQAAAAGVSRPSSVLSCTSRRPSREPSASLAHLVGSLGRSLLHIVDFLPNVEFSDHDQRTVKTRSEVEMEVKLMAKEVSALASCNRALRRQLLPIAADTFAIGSLGNYKAVLTKSEKLASLASKGDEMLACVRNLLVASLTPHGVEVACACIAVSLPATYTSFQLVSVQLIPRSLQKMPHLENVSWLAQHPVPPAIAAALSKAPSFTTLVLHDFGVDSLPSLLPLAGKIKRFHLSTERKAPNAKEIVKLCPDLPGLKRRSKMPWNQRNVATLEEQREVFFRHLPAVLRQASTNLQELCIDGVGIVEGEKPFPWLQKLFDAMTDDNRQYPTFPRLSGLWLRHCNAKNIAFAHFINSAAQSLRFLEIYTAEHAALQAPRAPLPLLQEFCFFQQDNVSCVDLVNGVTQHSPLQILYLNGARPIDIRKIFGPLFRCGDSLRQLGFHGAPWNIFMKRSHVQVLVAACPNLIALDIKGSWEMEAEELLAALKPLKKLRRFGFDHPWEKPRAHPFPSPDGRTIRSMRNGDFRIISVMGTSVEEEMARRIREDIDAVRPTYQQRFKSFAERMPALKSVQWSCTEVVVWTWTIERRPDQYGHDRVICHDEPFIPYGKTITGPKVEGGGIYMTAPRGM</sequence>
<protein>
    <recommendedName>
        <fullName evidence="4">Transcription factor CBF/NF-Y/archaeal histone domain-containing protein</fullName>
    </recommendedName>
</protein>
<dbReference type="CDD" id="cd23645">
    <property type="entry name" value="HFD_Dpb3-like"/>
    <property type="match status" value="1"/>
</dbReference>
<keyword evidence="2" id="KW-0539">Nucleus</keyword>
<dbReference type="InterPro" id="IPR003958">
    <property type="entry name" value="CBFA_NFYB_domain"/>
</dbReference>
<evidence type="ECO:0000256" key="1">
    <source>
        <dbReference type="ARBA" id="ARBA00004123"/>
    </source>
</evidence>
<dbReference type="InterPro" id="IPR050568">
    <property type="entry name" value="Transcr_DNA_Rep_Reg"/>
</dbReference>
<evidence type="ECO:0000256" key="2">
    <source>
        <dbReference type="ARBA" id="ARBA00023242"/>
    </source>
</evidence>
<dbReference type="GO" id="GO:0006261">
    <property type="term" value="P:DNA-templated DNA replication"/>
    <property type="evidence" value="ECO:0007669"/>
    <property type="project" value="TreeGrafter"/>
</dbReference>
<dbReference type="Gene3D" id="3.80.10.10">
    <property type="entry name" value="Ribonuclease Inhibitor"/>
    <property type="match status" value="2"/>
</dbReference>
<organism evidence="5 6">
    <name type="scientific">Rhodotorula mucilaginosa</name>
    <name type="common">Yeast</name>
    <name type="synonym">Rhodotorula rubra</name>
    <dbReference type="NCBI Taxonomy" id="5537"/>
    <lineage>
        <taxon>Eukaryota</taxon>
        <taxon>Fungi</taxon>
        <taxon>Dikarya</taxon>
        <taxon>Basidiomycota</taxon>
        <taxon>Pucciniomycotina</taxon>
        <taxon>Microbotryomycetes</taxon>
        <taxon>Sporidiobolales</taxon>
        <taxon>Sporidiobolaceae</taxon>
        <taxon>Rhodotorula</taxon>
    </lineage>
</organism>
<comment type="caution">
    <text evidence="5">The sequence shown here is derived from an EMBL/GenBank/DDBJ whole genome shotgun (WGS) entry which is preliminary data.</text>
</comment>
<dbReference type="GO" id="GO:0008623">
    <property type="term" value="C:CHRAC"/>
    <property type="evidence" value="ECO:0007669"/>
    <property type="project" value="TreeGrafter"/>
</dbReference>
<dbReference type="PANTHER" id="PTHR10252">
    <property type="entry name" value="HISTONE-LIKE TRANSCRIPTION FACTOR CCAAT-RELATED"/>
    <property type="match status" value="1"/>
</dbReference>
<feature type="domain" description="Transcription factor CBF/NF-Y/archaeal histone" evidence="4">
    <location>
        <begin position="6"/>
        <end position="68"/>
    </location>
</feature>
<keyword evidence="6" id="KW-1185">Reference proteome</keyword>
<feature type="compositionally biased region" description="Low complexity" evidence="3">
    <location>
        <begin position="885"/>
        <end position="897"/>
    </location>
</feature>
<dbReference type="PANTHER" id="PTHR10252:SF54">
    <property type="entry name" value="CHROMATIN ACCESSIBILITY COMPLEX PROTEIN 1"/>
    <property type="match status" value="1"/>
</dbReference>
<dbReference type="SUPFAM" id="SSF52047">
    <property type="entry name" value="RNI-like"/>
    <property type="match status" value="2"/>
</dbReference>
<dbReference type="InterPro" id="IPR032675">
    <property type="entry name" value="LRR_dom_sf"/>
</dbReference>
<gene>
    <name evidence="5" type="ORF">C6P46_005059</name>
</gene>
<reference evidence="5 6" key="1">
    <citation type="submission" date="2020-11" db="EMBL/GenBank/DDBJ databases">
        <title>Kefir isolates.</title>
        <authorList>
            <person name="Marcisauskas S."/>
            <person name="Kim Y."/>
            <person name="Blasche S."/>
        </authorList>
    </citation>
    <scope>NUCLEOTIDE SEQUENCE [LARGE SCALE GENOMIC DNA]</scope>
    <source>
        <strain evidence="5 6">KR</strain>
    </source>
</reference>
<dbReference type="GO" id="GO:0046982">
    <property type="term" value="F:protein heterodimerization activity"/>
    <property type="evidence" value="ECO:0007669"/>
    <property type="project" value="InterPro"/>
</dbReference>
<evidence type="ECO:0000256" key="3">
    <source>
        <dbReference type="SAM" id="MobiDB-lite"/>
    </source>
</evidence>
<dbReference type="Proteomes" id="UP000777482">
    <property type="component" value="Unassembled WGS sequence"/>
</dbReference>
<evidence type="ECO:0000313" key="5">
    <source>
        <dbReference type="EMBL" id="KAG0659700.1"/>
    </source>
</evidence>
<name>A0A9P6W123_RHOMI</name>
<evidence type="ECO:0000313" key="6">
    <source>
        <dbReference type="Proteomes" id="UP000777482"/>
    </source>
</evidence>
<dbReference type="InterPro" id="IPR009072">
    <property type="entry name" value="Histone-fold"/>
</dbReference>
<feature type="region of interest" description="Disordered" evidence="3">
    <location>
        <begin position="105"/>
        <end position="210"/>
    </location>
</feature>
<dbReference type="OrthoDB" id="636685at2759"/>
<dbReference type="SUPFAM" id="SSF47113">
    <property type="entry name" value="Histone-fold"/>
    <property type="match status" value="1"/>
</dbReference>
<dbReference type="Pfam" id="PF00808">
    <property type="entry name" value="CBFD_NFYB_HMF"/>
    <property type="match status" value="1"/>
</dbReference>
<feature type="compositionally biased region" description="Acidic residues" evidence="3">
    <location>
        <begin position="159"/>
        <end position="187"/>
    </location>
</feature>
<dbReference type="Gene3D" id="1.10.20.10">
    <property type="entry name" value="Histone, subunit A"/>
    <property type="match status" value="1"/>
</dbReference>
<proteinExistence type="predicted"/>
<feature type="compositionally biased region" description="Low complexity" evidence="3">
    <location>
        <begin position="193"/>
        <end position="204"/>
    </location>
</feature>
<feature type="region of interest" description="Disordered" evidence="3">
    <location>
        <begin position="861"/>
        <end position="897"/>
    </location>
</feature>